<proteinExistence type="predicted"/>
<evidence type="ECO:0000313" key="2">
    <source>
        <dbReference type="EMBL" id="OGG00942.1"/>
    </source>
</evidence>
<accession>A0A1F5YM31</accession>
<dbReference type="Gene3D" id="3.40.190.170">
    <property type="entry name" value="Bacterial extracellular solute-binding protein, family 7"/>
    <property type="match status" value="1"/>
</dbReference>
<dbReference type="Proteomes" id="UP000179129">
    <property type="component" value="Unassembled WGS sequence"/>
</dbReference>
<dbReference type="GO" id="GO:0030246">
    <property type="term" value="F:carbohydrate binding"/>
    <property type="evidence" value="ECO:0007669"/>
    <property type="project" value="TreeGrafter"/>
</dbReference>
<evidence type="ECO:0000256" key="1">
    <source>
        <dbReference type="ARBA" id="ARBA00022729"/>
    </source>
</evidence>
<dbReference type="Pfam" id="PF03480">
    <property type="entry name" value="DctP"/>
    <property type="match status" value="1"/>
</dbReference>
<comment type="caution">
    <text evidence="2">The sequence shown here is derived from an EMBL/GenBank/DDBJ whole genome shotgun (WGS) entry which is preliminary data.</text>
</comment>
<dbReference type="PANTHER" id="PTHR33376:SF2">
    <property type="entry name" value="DICARBOXYLATE-BINDING PERIPLASMIC PROTEIN"/>
    <property type="match status" value="1"/>
</dbReference>
<dbReference type="NCBIfam" id="NF037995">
    <property type="entry name" value="TRAP_S1"/>
    <property type="match status" value="1"/>
</dbReference>
<dbReference type="SUPFAM" id="SSF53850">
    <property type="entry name" value="Periplasmic binding protein-like II"/>
    <property type="match status" value="1"/>
</dbReference>
<keyword evidence="1" id="KW-0732">Signal</keyword>
<dbReference type="GO" id="GO:0055085">
    <property type="term" value="P:transmembrane transport"/>
    <property type="evidence" value="ECO:0007669"/>
    <property type="project" value="InterPro"/>
</dbReference>
<dbReference type="PIRSF" id="PIRSF006470">
    <property type="entry name" value="DctB"/>
    <property type="match status" value="1"/>
</dbReference>
<dbReference type="PANTHER" id="PTHR33376">
    <property type="match status" value="1"/>
</dbReference>
<dbReference type="AlphaFoldDB" id="A0A1F5YM31"/>
<dbReference type="InterPro" id="IPR038404">
    <property type="entry name" value="TRAP_DctP_sf"/>
</dbReference>
<dbReference type="InterPro" id="IPR018389">
    <property type="entry name" value="DctP_fam"/>
</dbReference>
<sequence>MRLAQRQIAFLLVIPFFTSCVNSSEHIIRLKLSHGLDVVHPVHKAMEFMARRLAELSQGRMVIDIYPSEQLGSERESIELVQLGSLDITKTSAAVLESFVPEFSVYSLPYLFRDREHAWRVFMGPIGREILHSGAPMGIRGLCYYDSGSRSFYTRSKPIRTPDDLAGMKIRVQKSYMAVKTIEMLGGSPTPIDWGELYTALQQGVVDGAENNTPSFASSHHYEVCKYYYLDEHTIIPDVLLMSLKVWKGLSAQQQGMIQQAADESLNFQRKIWDKMVEEDLQKVQAAGVEIGYPDKRPFMEKVRPLYDEFKGTAIGELAGRIRAVQ</sequence>
<dbReference type="GO" id="GO:0030288">
    <property type="term" value="C:outer membrane-bounded periplasmic space"/>
    <property type="evidence" value="ECO:0007669"/>
    <property type="project" value="InterPro"/>
</dbReference>
<organism evidence="2 3">
    <name type="scientific">Candidatus Glassbacteria bacterium RIFCSPLOWO2_12_FULL_58_11</name>
    <dbReference type="NCBI Taxonomy" id="1817867"/>
    <lineage>
        <taxon>Bacteria</taxon>
        <taxon>Candidatus Glassiibacteriota</taxon>
    </lineage>
</organism>
<reference evidence="2 3" key="1">
    <citation type="journal article" date="2016" name="Nat. Commun.">
        <title>Thousands of microbial genomes shed light on interconnected biogeochemical processes in an aquifer system.</title>
        <authorList>
            <person name="Anantharaman K."/>
            <person name="Brown C.T."/>
            <person name="Hug L.A."/>
            <person name="Sharon I."/>
            <person name="Castelle C.J."/>
            <person name="Probst A.J."/>
            <person name="Thomas B.C."/>
            <person name="Singh A."/>
            <person name="Wilkins M.J."/>
            <person name="Karaoz U."/>
            <person name="Brodie E.L."/>
            <person name="Williams K.H."/>
            <person name="Hubbard S.S."/>
            <person name="Banfield J.F."/>
        </authorList>
    </citation>
    <scope>NUCLEOTIDE SEQUENCE [LARGE SCALE GENOMIC DNA]</scope>
</reference>
<evidence type="ECO:0000313" key="3">
    <source>
        <dbReference type="Proteomes" id="UP000179129"/>
    </source>
</evidence>
<name>A0A1F5YM31_9BACT</name>
<dbReference type="STRING" id="1817867.A3F83_06395"/>
<dbReference type="PROSITE" id="PS51257">
    <property type="entry name" value="PROKAR_LIPOPROTEIN"/>
    <property type="match status" value="1"/>
</dbReference>
<gene>
    <name evidence="2" type="ORF">A3F83_06395</name>
</gene>
<dbReference type="CDD" id="cd13671">
    <property type="entry name" value="PBP2_TRAP_SBP_like_3"/>
    <property type="match status" value="1"/>
</dbReference>
<dbReference type="InterPro" id="IPR004682">
    <property type="entry name" value="TRAP_DctP"/>
</dbReference>
<dbReference type="EMBL" id="MFIX01000233">
    <property type="protein sequence ID" value="OGG00942.1"/>
    <property type="molecule type" value="Genomic_DNA"/>
</dbReference>
<protein>
    <submittedName>
        <fullName evidence="2">C4-dicarboxylate ABC transporter substrate-binding protein</fullName>
    </submittedName>
</protein>
<dbReference type="NCBIfam" id="TIGR00787">
    <property type="entry name" value="dctP"/>
    <property type="match status" value="1"/>
</dbReference>